<dbReference type="SMART" id="SM00345">
    <property type="entry name" value="HTH_GNTR"/>
    <property type="match status" value="1"/>
</dbReference>
<keyword evidence="2 6" id="KW-0238">DNA-binding</keyword>
<dbReference type="InterPro" id="IPR000524">
    <property type="entry name" value="Tscrpt_reg_HTH_GntR"/>
</dbReference>
<keyword evidence="3" id="KW-0804">Transcription</keyword>
<dbReference type="Gene3D" id="1.20.120.530">
    <property type="entry name" value="GntR ligand-binding domain-like"/>
    <property type="match status" value="1"/>
</dbReference>
<evidence type="ECO:0000256" key="4">
    <source>
        <dbReference type="SAM" id="MobiDB-lite"/>
    </source>
</evidence>
<keyword evidence="7" id="KW-1185">Reference proteome</keyword>
<keyword evidence="1" id="KW-0805">Transcription regulation</keyword>
<dbReference type="InterPro" id="IPR036388">
    <property type="entry name" value="WH-like_DNA-bd_sf"/>
</dbReference>
<dbReference type="InterPro" id="IPR008920">
    <property type="entry name" value="TF_FadR/GntR_C"/>
</dbReference>
<dbReference type="SUPFAM" id="SSF46785">
    <property type="entry name" value="Winged helix' DNA-binding domain"/>
    <property type="match status" value="1"/>
</dbReference>
<organism evidence="6 7">
    <name type="scientific">Prauserella rugosa</name>
    <dbReference type="NCBI Taxonomy" id="43354"/>
    <lineage>
        <taxon>Bacteria</taxon>
        <taxon>Bacillati</taxon>
        <taxon>Actinomycetota</taxon>
        <taxon>Actinomycetes</taxon>
        <taxon>Pseudonocardiales</taxon>
        <taxon>Pseudonocardiaceae</taxon>
        <taxon>Prauserella</taxon>
    </lineage>
</organism>
<evidence type="ECO:0000256" key="1">
    <source>
        <dbReference type="ARBA" id="ARBA00023015"/>
    </source>
</evidence>
<evidence type="ECO:0000313" key="7">
    <source>
        <dbReference type="Proteomes" id="UP000317303"/>
    </source>
</evidence>
<dbReference type="EMBL" id="VLJV01000001">
    <property type="protein sequence ID" value="TWH19076.1"/>
    <property type="molecule type" value="Genomic_DNA"/>
</dbReference>
<dbReference type="PANTHER" id="PTHR43537:SF44">
    <property type="entry name" value="GNTR FAMILY REGULATORY PROTEIN"/>
    <property type="match status" value="1"/>
</dbReference>
<dbReference type="OrthoDB" id="4164516at2"/>
<dbReference type="GO" id="GO:0003677">
    <property type="term" value="F:DNA binding"/>
    <property type="evidence" value="ECO:0007669"/>
    <property type="project" value="UniProtKB-KW"/>
</dbReference>
<comment type="caution">
    <text evidence="6">The sequence shown here is derived from an EMBL/GenBank/DDBJ whole genome shotgun (WGS) entry which is preliminary data.</text>
</comment>
<dbReference type="SUPFAM" id="SSF48008">
    <property type="entry name" value="GntR ligand-binding domain-like"/>
    <property type="match status" value="1"/>
</dbReference>
<dbReference type="GO" id="GO:0003700">
    <property type="term" value="F:DNA-binding transcription factor activity"/>
    <property type="evidence" value="ECO:0007669"/>
    <property type="project" value="InterPro"/>
</dbReference>
<gene>
    <name evidence="6" type="ORF">JD82_00898</name>
</gene>
<evidence type="ECO:0000259" key="5">
    <source>
        <dbReference type="PROSITE" id="PS50949"/>
    </source>
</evidence>
<dbReference type="Gene3D" id="1.10.10.10">
    <property type="entry name" value="Winged helix-like DNA-binding domain superfamily/Winged helix DNA-binding domain"/>
    <property type="match status" value="1"/>
</dbReference>
<proteinExistence type="predicted"/>
<feature type="region of interest" description="Disordered" evidence="4">
    <location>
        <begin position="1"/>
        <end position="21"/>
    </location>
</feature>
<dbReference type="PROSITE" id="PS50949">
    <property type="entry name" value="HTH_GNTR"/>
    <property type="match status" value="1"/>
</dbReference>
<dbReference type="InterPro" id="IPR036390">
    <property type="entry name" value="WH_DNA-bd_sf"/>
</dbReference>
<feature type="compositionally biased region" description="Basic residues" evidence="4">
    <location>
        <begin position="1"/>
        <end position="10"/>
    </location>
</feature>
<sequence>MEPARHRAPSRRPPASLASVRREGIESRHGTVLDAIGREITAGELAAGDTLTLEGIQGRFGVSRTVARETMRILESMGLVSSRRRIGITVREVTAWNVFDPRVIWWRLAGSGRDAQLRSLTELRIAVEPLAAGAAARNAADQQRARIVELGGEMRRLGEAGLLEEFLDVDIAFHTLLLEASGNEMFTALADVVAVVLRGRTQLGLMPHHPVPEALEAHEGVAAAVAAGRERDAEDAMRDLLGEVRDAMVALWGRG</sequence>
<name>A0A660C6V8_9PSEU</name>
<protein>
    <submittedName>
        <fullName evidence="6">DNA-binding FadR family transcriptional regulator</fullName>
    </submittedName>
</protein>
<dbReference type="PANTHER" id="PTHR43537">
    <property type="entry name" value="TRANSCRIPTIONAL REGULATOR, GNTR FAMILY"/>
    <property type="match status" value="1"/>
</dbReference>
<evidence type="ECO:0000313" key="6">
    <source>
        <dbReference type="EMBL" id="TWH19076.1"/>
    </source>
</evidence>
<dbReference type="InterPro" id="IPR011711">
    <property type="entry name" value="GntR_C"/>
</dbReference>
<dbReference type="AlphaFoldDB" id="A0A660C6V8"/>
<accession>A0A660C6V8</accession>
<reference evidence="6 7" key="1">
    <citation type="submission" date="2019-07" db="EMBL/GenBank/DDBJ databases">
        <title>R&amp;d 2014.</title>
        <authorList>
            <person name="Klenk H.-P."/>
        </authorList>
    </citation>
    <scope>NUCLEOTIDE SEQUENCE [LARGE SCALE GENOMIC DNA]</scope>
    <source>
        <strain evidence="6 7">DSM 43194</strain>
    </source>
</reference>
<evidence type="ECO:0000256" key="3">
    <source>
        <dbReference type="ARBA" id="ARBA00023163"/>
    </source>
</evidence>
<dbReference type="SMART" id="SM00895">
    <property type="entry name" value="FCD"/>
    <property type="match status" value="1"/>
</dbReference>
<evidence type="ECO:0000256" key="2">
    <source>
        <dbReference type="ARBA" id="ARBA00023125"/>
    </source>
</evidence>
<dbReference type="Proteomes" id="UP000317303">
    <property type="component" value="Unassembled WGS sequence"/>
</dbReference>
<feature type="domain" description="HTH gntR-type" evidence="5">
    <location>
        <begin position="26"/>
        <end position="93"/>
    </location>
</feature>
<dbReference type="Pfam" id="PF07729">
    <property type="entry name" value="FCD"/>
    <property type="match status" value="1"/>
</dbReference>
<dbReference type="Pfam" id="PF00392">
    <property type="entry name" value="GntR"/>
    <property type="match status" value="1"/>
</dbReference>